<dbReference type="Gene3D" id="3.80.10.10">
    <property type="entry name" value="Ribonuclease Inhibitor"/>
    <property type="match status" value="2"/>
</dbReference>
<keyword evidence="2" id="KW-0732">Signal</keyword>
<keyword evidence="7" id="KW-1185">Reference proteome</keyword>
<evidence type="ECO:0000256" key="2">
    <source>
        <dbReference type="ARBA" id="ARBA00022729"/>
    </source>
</evidence>
<feature type="domain" description="LRRCT" evidence="5">
    <location>
        <begin position="290"/>
        <end position="338"/>
    </location>
</feature>
<keyword evidence="3" id="KW-0677">Repeat</keyword>
<evidence type="ECO:0000313" key="6">
    <source>
        <dbReference type="EMBL" id="MPC24295.1"/>
    </source>
</evidence>
<dbReference type="EMBL" id="VSRR010001312">
    <property type="protein sequence ID" value="MPC24295.1"/>
    <property type="molecule type" value="Genomic_DNA"/>
</dbReference>
<sequence>MITEVMPETFKKQKFLEELHLAQNNISKLTKKMFVGLSNLIVLSLRKNVIESLGEEVFVYLKHLQDLDLSENRIEKLEEGALMGLSNLRVLHLRDNRLTAVPASNLALVPDLAELSLGTNYFTTIKQEDFNYTKGLKSLDLSGTALNEGLNIESFKNLSSLRKLSMESCRLRVIPSAALSSLSSLEELHIGHNPFTTLPSDVFRYNHNLHSLYISGCPELVHIEKNVLQANLNIKQVIITHNPRLTYIAQDALRLLPELSMLDLRHNNLQQISEHAATWPDIKHWYLEGNPIACNCSAAWLRTLLLDANFSASLKCASPPRLAGRALRSTEISDLACGMDSATQGLVIGLVICFLVVMIATVVVVMLYRHHDSCVHRLLKGHHIGGHGSQYNHSFSHSYHPAYTVTPTKPVPLPLYSYPDLYPSRWSSLSVEKRTKKRQKSLLEKLYLCHVLSLGWSRVLDTVVSTKSVSVSAASPPLHEP</sequence>
<evidence type="ECO:0000256" key="4">
    <source>
        <dbReference type="SAM" id="Phobius"/>
    </source>
</evidence>
<dbReference type="PROSITE" id="PS51450">
    <property type="entry name" value="LRR"/>
    <property type="match status" value="1"/>
</dbReference>
<dbReference type="OrthoDB" id="1055097at2759"/>
<dbReference type="InterPro" id="IPR000483">
    <property type="entry name" value="Cys-rich_flank_reg_C"/>
</dbReference>
<dbReference type="Pfam" id="PF01463">
    <property type="entry name" value="LRRCT"/>
    <property type="match status" value="1"/>
</dbReference>
<organism evidence="6 7">
    <name type="scientific">Portunus trituberculatus</name>
    <name type="common">Swimming crab</name>
    <name type="synonym">Neptunus trituberculatus</name>
    <dbReference type="NCBI Taxonomy" id="210409"/>
    <lineage>
        <taxon>Eukaryota</taxon>
        <taxon>Metazoa</taxon>
        <taxon>Ecdysozoa</taxon>
        <taxon>Arthropoda</taxon>
        <taxon>Crustacea</taxon>
        <taxon>Multicrustacea</taxon>
        <taxon>Malacostraca</taxon>
        <taxon>Eumalacostraca</taxon>
        <taxon>Eucarida</taxon>
        <taxon>Decapoda</taxon>
        <taxon>Pleocyemata</taxon>
        <taxon>Brachyura</taxon>
        <taxon>Eubrachyura</taxon>
        <taxon>Portunoidea</taxon>
        <taxon>Portunidae</taxon>
        <taxon>Portuninae</taxon>
        <taxon>Portunus</taxon>
    </lineage>
</organism>
<dbReference type="SMART" id="SM00365">
    <property type="entry name" value="LRR_SD22"/>
    <property type="match status" value="3"/>
</dbReference>
<reference evidence="6 7" key="1">
    <citation type="submission" date="2019-05" db="EMBL/GenBank/DDBJ databases">
        <title>Another draft genome of Portunus trituberculatus and its Hox gene families provides insights of decapod evolution.</title>
        <authorList>
            <person name="Jeong J.-H."/>
            <person name="Song I."/>
            <person name="Kim S."/>
            <person name="Choi T."/>
            <person name="Kim D."/>
            <person name="Ryu S."/>
            <person name="Kim W."/>
        </authorList>
    </citation>
    <scope>NUCLEOTIDE SEQUENCE [LARGE SCALE GENOMIC DNA]</scope>
    <source>
        <tissue evidence="6">Muscle</tissue>
    </source>
</reference>
<proteinExistence type="predicted"/>
<dbReference type="PRINTS" id="PR00019">
    <property type="entry name" value="LEURICHRPT"/>
</dbReference>
<keyword evidence="1" id="KW-0433">Leucine-rich repeat</keyword>
<protein>
    <submittedName>
        <fullName evidence="6">Leucine-rich repeat neuronal protein 2</fullName>
    </submittedName>
</protein>
<evidence type="ECO:0000313" key="7">
    <source>
        <dbReference type="Proteomes" id="UP000324222"/>
    </source>
</evidence>
<keyword evidence="4" id="KW-1133">Transmembrane helix</keyword>
<feature type="transmembrane region" description="Helical" evidence="4">
    <location>
        <begin position="346"/>
        <end position="368"/>
    </location>
</feature>
<evidence type="ECO:0000259" key="5">
    <source>
        <dbReference type="SMART" id="SM00082"/>
    </source>
</evidence>
<dbReference type="SMART" id="SM00082">
    <property type="entry name" value="LRRCT"/>
    <property type="match status" value="1"/>
</dbReference>
<dbReference type="SMART" id="SM00369">
    <property type="entry name" value="LRR_TYP"/>
    <property type="match status" value="8"/>
</dbReference>
<evidence type="ECO:0000256" key="3">
    <source>
        <dbReference type="ARBA" id="ARBA00022737"/>
    </source>
</evidence>
<name>A0A5B7DSP9_PORTR</name>
<keyword evidence="4" id="KW-0472">Membrane</keyword>
<keyword evidence="4" id="KW-0812">Transmembrane</keyword>
<dbReference type="InterPro" id="IPR032675">
    <property type="entry name" value="LRR_dom_sf"/>
</dbReference>
<dbReference type="Proteomes" id="UP000324222">
    <property type="component" value="Unassembled WGS sequence"/>
</dbReference>
<evidence type="ECO:0000256" key="1">
    <source>
        <dbReference type="ARBA" id="ARBA00022614"/>
    </source>
</evidence>
<dbReference type="AlphaFoldDB" id="A0A5B7DSP9"/>
<accession>A0A5B7DSP9</accession>
<dbReference type="InterPro" id="IPR001611">
    <property type="entry name" value="Leu-rich_rpt"/>
</dbReference>
<dbReference type="Pfam" id="PF13855">
    <property type="entry name" value="LRR_8"/>
    <property type="match status" value="2"/>
</dbReference>
<gene>
    <name evidence="6" type="primary">LRRN2_2</name>
    <name evidence="6" type="ORF">E2C01_017376</name>
</gene>
<dbReference type="PANTHER" id="PTHR24366">
    <property type="entry name" value="IG(IMMUNOGLOBULIN) AND LRR(LEUCINE RICH REPEAT) DOMAINS"/>
    <property type="match status" value="1"/>
</dbReference>
<dbReference type="SUPFAM" id="SSF52058">
    <property type="entry name" value="L domain-like"/>
    <property type="match status" value="1"/>
</dbReference>
<dbReference type="InterPro" id="IPR003591">
    <property type="entry name" value="Leu-rich_rpt_typical-subtyp"/>
</dbReference>
<comment type="caution">
    <text evidence="6">The sequence shown here is derived from an EMBL/GenBank/DDBJ whole genome shotgun (WGS) entry which is preliminary data.</text>
</comment>
<dbReference type="PANTHER" id="PTHR24366:SF96">
    <property type="entry name" value="LEUCINE RICH REPEAT CONTAINING 53"/>
    <property type="match status" value="1"/>
</dbReference>